<dbReference type="EMBL" id="CP104562">
    <property type="protein sequence ID" value="UXH80274.1"/>
    <property type="molecule type" value="Genomic_DNA"/>
</dbReference>
<keyword evidence="2" id="KW-1185">Reference proteome</keyword>
<dbReference type="Proteomes" id="UP001064933">
    <property type="component" value="Chromosome"/>
</dbReference>
<organism evidence="1 2">
    <name type="scientific">Roseateles amylovorans</name>
    <dbReference type="NCBI Taxonomy" id="2978473"/>
    <lineage>
        <taxon>Bacteria</taxon>
        <taxon>Pseudomonadati</taxon>
        <taxon>Pseudomonadota</taxon>
        <taxon>Betaproteobacteria</taxon>
        <taxon>Burkholderiales</taxon>
        <taxon>Sphaerotilaceae</taxon>
        <taxon>Roseateles</taxon>
    </lineage>
</organism>
<name>A0ABY6B511_9BURK</name>
<sequence length="52" mass="5804">MTRTSRRRTDGCRIESEIGQSSLPSLMHADRVKVTVIGFRRSAEGEGLLADR</sequence>
<reference evidence="1" key="1">
    <citation type="submission" date="2022-10" db="EMBL/GenBank/DDBJ databases">
        <title>Characterization and whole genome sequencing of a new Roseateles species, isolated from fresh water.</title>
        <authorList>
            <person name="Guliayeva D.Y."/>
            <person name="Akhremchuk A.E."/>
            <person name="Sikolenko M.A."/>
            <person name="Valentovich L.N."/>
            <person name="Sidarenka A.V."/>
        </authorList>
    </citation>
    <scope>NUCLEOTIDE SEQUENCE</scope>
    <source>
        <strain evidence="1">BIM B-1768</strain>
    </source>
</reference>
<gene>
    <name evidence="1" type="ORF">N4261_10530</name>
</gene>
<evidence type="ECO:0000313" key="1">
    <source>
        <dbReference type="EMBL" id="UXH80274.1"/>
    </source>
</evidence>
<proteinExistence type="predicted"/>
<evidence type="ECO:0000313" key="2">
    <source>
        <dbReference type="Proteomes" id="UP001064933"/>
    </source>
</evidence>
<accession>A0ABY6B511</accession>
<protein>
    <submittedName>
        <fullName evidence="1">Uncharacterized protein</fullName>
    </submittedName>
</protein>
<dbReference type="RefSeq" id="WP_261760092.1">
    <property type="nucleotide sequence ID" value="NZ_CP104562.2"/>
</dbReference>